<reference evidence="13 14" key="1">
    <citation type="submission" date="2018-07" db="EMBL/GenBank/DDBJ databases">
        <title>Halioglobus sp. genome submission.</title>
        <authorList>
            <person name="Ye M.-Q."/>
            <person name="Du Z.-J."/>
        </authorList>
    </citation>
    <scope>NUCLEOTIDE SEQUENCE [LARGE SCALE GENOMIC DNA]</scope>
    <source>
        <strain evidence="13 14">U0301</strain>
    </source>
</reference>
<comment type="similarity">
    <text evidence="3">Belongs to the long-chain O-acyltransferase family.</text>
</comment>
<dbReference type="Pfam" id="PF03007">
    <property type="entry name" value="WS_DGAT_cat"/>
    <property type="match status" value="1"/>
</dbReference>
<dbReference type="OrthoDB" id="9810950at2"/>
<dbReference type="GO" id="GO:0019432">
    <property type="term" value="P:triglyceride biosynthetic process"/>
    <property type="evidence" value="ECO:0007669"/>
    <property type="project" value="UniProtKB-UniPathway"/>
</dbReference>
<dbReference type="GO" id="GO:0001666">
    <property type="term" value="P:response to hypoxia"/>
    <property type="evidence" value="ECO:0007669"/>
    <property type="project" value="TreeGrafter"/>
</dbReference>
<dbReference type="InterPro" id="IPR045034">
    <property type="entry name" value="O-acyltransferase_WSD1-like"/>
</dbReference>
<dbReference type="InterPro" id="IPR014292">
    <property type="entry name" value="Acyl_transf_WS/DGAT"/>
</dbReference>
<dbReference type="EMBL" id="QRAN01000007">
    <property type="protein sequence ID" value="RLQ22345.1"/>
    <property type="molecule type" value="Genomic_DNA"/>
</dbReference>
<dbReference type="PANTHER" id="PTHR31650:SF1">
    <property type="entry name" value="WAX ESTER SYNTHASE_DIACYLGLYCEROL ACYLTRANSFERASE 4-RELATED"/>
    <property type="match status" value="1"/>
</dbReference>
<organism evidence="13 14">
    <name type="scientific">Seongchinamella sediminis</name>
    <dbReference type="NCBI Taxonomy" id="2283635"/>
    <lineage>
        <taxon>Bacteria</taxon>
        <taxon>Pseudomonadati</taxon>
        <taxon>Pseudomonadota</taxon>
        <taxon>Gammaproteobacteria</taxon>
        <taxon>Cellvibrionales</taxon>
        <taxon>Halieaceae</taxon>
        <taxon>Seongchinamella</taxon>
    </lineage>
</organism>
<keyword evidence="14" id="KW-1185">Reference proteome</keyword>
<dbReference type="NCBIfam" id="TIGR02946">
    <property type="entry name" value="acyl_WS_DGAT"/>
    <property type="match status" value="1"/>
</dbReference>
<dbReference type="SUPFAM" id="SSF52777">
    <property type="entry name" value="CoA-dependent acyltransferases"/>
    <property type="match status" value="1"/>
</dbReference>
<dbReference type="InterPro" id="IPR004255">
    <property type="entry name" value="O-acyltransferase_WSD1_N"/>
</dbReference>
<keyword evidence="9 13" id="KW-0012">Acyltransferase</keyword>
<feature type="domain" description="O-acyltransferase WSD1 C-terminal" evidence="12">
    <location>
        <begin position="315"/>
        <end position="465"/>
    </location>
</feature>
<dbReference type="InterPro" id="IPR023213">
    <property type="entry name" value="CAT-like_dom_sf"/>
</dbReference>
<name>A0A3L7E0A1_9GAMM</name>
<comment type="catalytic activity">
    <reaction evidence="10">
        <text>an acyl-CoA + a 1,2-diacyl-sn-glycerol = a triacyl-sn-glycerol + CoA</text>
        <dbReference type="Rhea" id="RHEA:10868"/>
        <dbReference type="ChEBI" id="CHEBI:17815"/>
        <dbReference type="ChEBI" id="CHEBI:57287"/>
        <dbReference type="ChEBI" id="CHEBI:58342"/>
        <dbReference type="ChEBI" id="CHEBI:64615"/>
        <dbReference type="EC" id="2.3.1.20"/>
    </reaction>
</comment>
<dbReference type="RefSeq" id="WP_117953818.1">
    <property type="nucleotide sequence ID" value="NZ_QRAN01000007.1"/>
</dbReference>
<dbReference type="GO" id="GO:0071731">
    <property type="term" value="P:response to nitric oxide"/>
    <property type="evidence" value="ECO:0007669"/>
    <property type="project" value="TreeGrafter"/>
</dbReference>
<evidence type="ECO:0000256" key="5">
    <source>
        <dbReference type="ARBA" id="ARBA00022516"/>
    </source>
</evidence>
<comment type="caution">
    <text evidence="13">The sequence shown here is derived from an EMBL/GenBank/DDBJ whole genome shotgun (WGS) entry which is preliminary data.</text>
</comment>
<comment type="pathway">
    <text evidence="2">Lipid metabolism.</text>
</comment>
<evidence type="ECO:0000259" key="12">
    <source>
        <dbReference type="Pfam" id="PF06974"/>
    </source>
</evidence>
<dbReference type="UniPathway" id="UPA00282"/>
<evidence type="ECO:0000256" key="8">
    <source>
        <dbReference type="ARBA" id="ARBA00023098"/>
    </source>
</evidence>
<dbReference type="InterPro" id="IPR009721">
    <property type="entry name" value="O-acyltransferase_WSD1_C"/>
</dbReference>
<comment type="pathway">
    <text evidence="1">Glycerolipid metabolism; triacylglycerol biosynthesis.</text>
</comment>
<evidence type="ECO:0000256" key="1">
    <source>
        <dbReference type="ARBA" id="ARBA00004771"/>
    </source>
</evidence>
<evidence type="ECO:0000256" key="9">
    <source>
        <dbReference type="ARBA" id="ARBA00023315"/>
    </source>
</evidence>
<dbReference type="Gene3D" id="3.30.559.10">
    <property type="entry name" value="Chloramphenicol acetyltransferase-like domain"/>
    <property type="match status" value="1"/>
</dbReference>
<evidence type="ECO:0000256" key="2">
    <source>
        <dbReference type="ARBA" id="ARBA00005189"/>
    </source>
</evidence>
<evidence type="ECO:0000256" key="4">
    <source>
        <dbReference type="ARBA" id="ARBA00013244"/>
    </source>
</evidence>
<keyword evidence="8" id="KW-0443">Lipid metabolism</keyword>
<evidence type="ECO:0000256" key="6">
    <source>
        <dbReference type="ARBA" id="ARBA00022679"/>
    </source>
</evidence>
<evidence type="ECO:0000256" key="7">
    <source>
        <dbReference type="ARBA" id="ARBA00022798"/>
    </source>
</evidence>
<proteinExistence type="inferred from homology"/>
<evidence type="ECO:0000259" key="11">
    <source>
        <dbReference type="Pfam" id="PF03007"/>
    </source>
</evidence>
<dbReference type="AlphaFoldDB" id="A0A3L7E0A1"/>
<accession>A0A3L7E0A1</accession>
<dbReference type="Pfam" id="PF06974">
    <property type="entry name" value="WS_DGAT_C"/>
    <property type="match status" value="1"/>
</dbReference>
<sequence length="485" mass="53799">MEQLTELDNTFIQMESNRTPMHISPVLFYDQSEVAGGQVRFKDILQAFERNLHKSKIFRRKLAGGAFGFDTPYWIEDPNFDLEFHVRHIALPKPGDWRQLCILLARLHARGLDMKRPLWEAYVIEGLNEVEGLPANSFAIMLKIHHAAIDGVSGAEIIAAIHTLAADAPLPEVADDWHGESGPSARKVLTQAYINNLKRPVHLARTVGRLVPAVIEANKLSSAREGEPEELRLERTRFNARVSSHRVTDTLVMELARIKKIRQCVDGATINDVIVATVSGAMRKYLAAHDELPEHSLTCAAPINVRQERNSESKGNQVGVMTIDMATDVADPLARLKAVMSHARNSKETSQVVGTGVMMDVSRGLWPQFTNLTMRAATLAATRNAVPMPVHTVISNVPGPQFPMYLAGARVHMLLGLGPLVDMAGLFHAVISGMGLITINFLSCREMLPDPDFYKQCLEESYAELEAATFLNKKSSRRKPRRKAG</sequence>
<evidence type="ECO:0000313" key="13">
    <source>
        <dbReference type="EMBL" id="RLQ22345.1"/>
    </source>
</evidence>
<dbReference type="GO" id="GO:0006071">
    <property type="term" value="P:glycerol metabolic process"/>
    <property type="evidence" value="ECO:0007669"/>
    <property type="project" value="UniProtKB-KW"/>
</dbReference>
<dbReference type="GO" id="GO:0004144">
    <property type="term" value="F:diacylglycerol O-acyltransferase activity"/>
    <property type="evidence" value="ECO:0007669"/>
    <property type="project" value="UniProtKB-EC"/>
</dbReference>
<keyword evidence="6 13" id="KW-0808">Transferase</keyword>
<keyword evidence="5" id="KW-0444">Lipid biosynthesis</keyword>
<keyword evidence="7" id="KW-0319">Glycerol metabolism</keyword>
<dbReference type="GO" id="GO:0051701">
    <property type="term" value="P:biological process involved in interaction with host"/>
    <property type="evidence" value="ECO:0007669"/>
    <property type="project" value="TreeGrafter"/>
</dbReference>
<dbReference type="GO" id="GO:0005886">
    <property type="term" value="C:plasma membrane"/>
    <property type="evidence" value="ECO:0007669"/>
    <property type="project" value="TreeGrafter"/>
</dbReference>
<evidence type="ECO:0000313" key="14">
    <source>
        <dbReference type="Proteomes" id="UP000265509"/>
    </source>
</evidence>
<gene>
    <name evidence="13" type="ORF">DWB85_08700</name>
</gene>
<evidence type="ECO:0000256" key="3">
    <source>
        <dbReference type="ARBA" id="ARBA00009587"/>
    </source>
</evidence>
<dbReference type="EC" id="2.3.1.20" evidence="4"/>
<protein>
    <recommendedName>
        <fullName evidence="4">diacylglycerol O-acyltransferase</fullName>
        <ecNumber evidence="4">2.3.1.20</ecNumber>
    </recommendedName>
</protein>
<feature type="domain" description="O-acyltransferase WSD1-like N-terminal" evidence="11">
    <location>
        <begin position="4"/>
        <end position="274"/>
    </location>
</feature>
<dbReference type="PANTHER" id="PTHR31650">
    <property type="entry name" value="O-ACYLTRANSFERASE (WSD1-LIKE) FAMILY PROTEIN"/>
    <property type="match status" value="1"/>
</dbReference>
<evidence type="ECO:0000256" key="10">
    <source>
        <dbReference type="ARBA" id="ARBA00048109"/>
    </source>
</evidence>
<dbReference type="Proteomes" id="UP000265509">
    <property type="component" value="Unassembled WGS sequence"/>
</dbReference>